<dbReference type="GeneID" id="5040834"/>
<dbReference type="Proteomes" id="UP000000600">
    <property type="component" value="Unassembled WGS sequence"/>
</dbReference>
<reference evidence="1 2" key="1">
    <citation type="journal article" date="2006" name="Nature">
        <title>Global trends of whole-genome duplications revealed by the ciliate Paramecium tetraurelia.</title>
        <authorList>
            <consortium name="Genoscope"/>
            <person name="Aury J.-M."/>
            <person name="Jaillon O."/>
            <person name="Duret L."/>
            <person name="Noel B."/>
            <person name="Jubin C."/>
            <person name="Porcel B.M."/>
            <person name="Segurens B."/>
            <person name="Daubin V."/>
            <person name="Anthouard V."/>
            <person name="Aiach N."/>
            <person name="Arnaiz O."/>
            <person name="Billaut A."/>
            <person name="Beisson J."/>
            <person name="Blanc I."/>
            <person name="Bouhouche K."/>
            <person name="Camara F."/>
            <person name="Duharcourt S."/>
            <person name="Guigo R."/>
            <person name="Gogendeau D."/>
            <person name="Katinka M."/>
            <person name="Keller A.-M."/>
            <person name="Kissmehl R."/>
            <person name="Klotz C."/>
            <person name="Koll F."/>
            <person name="Le Moue A."/>
            <person name="Lepere C."/>
            <person name="Malinsky S."/>
            <person name="Nowacki M."/>
            <person name="Nowak J.K."/>
            <person name="Plattner H."/>
            <person name="Poulain J."/>
            <person name="Ruiz F."/>
            <person name="Serrano V."/>
            <person name="Zagulski M."/>
            <person name="Dessen P."/>
            <person name="Betermier M."/>
            <person name="Weissenbach J."/>
            <person name="Scarpelli C."/>
            <person name="Schachter V."/>
            <person name="Sperling L."/>
            <person name="Meyer E."/>
            <person name="Cohen J."/>
            <person name="Wincker P."/>
        </authorList>
    </citation>
    <scope>NUCLEOTIDE SEQUENCE [LARGE SCALE GENOMIC DNA]</scope>
    <source>
        <strain evidence="1 2">Stock d4-2</strain>
    </source>
</reference>
<dbReference type="InParanoid" id="A0DX85"/>
<evidence type="ECO:0000313" key="1">
    <source>
        <dbReference type="EMBL" id="CAK87652.1"/>
    </source>
</evidence>
<dbReference type="HOGENOM" id="CLU_3336654_0_0_1"/>
<evidence type="ECO:0000313" key="2">
    <source>
        <dbReference type="Proteomes" id="UP000000600"/>
    </source>
</evidence>
<dbReference type="RefSeq" id="XP_001455049.1">
    <property type="nucleotide sequence ID" value="XM_001455012.1"/>
</dbReference>
<accession>A0DX85</accession>
<sequence length="38" mass="4409">METIAALTKNTFKLTANLKPLDKDIVQLQQDYEIMKKN</sequence>
<proteinExistence type="predicted"/>
<keyword evidence="2" id="KW-1185">Reference proteome</keyword>
<dbReference type="AlphaFoldDB" id="A0DX85"/>
<organism evidence="1 2">
    <name type="scientific">Paramecium tetraurelia</name>
    <dbReference type="NCBI Taxonomy" id="5888"/>
    <lineage>
        <taxon>Eukaryota</taxon>
        <taxon>Sar</taxon>
        <taxon>Alveolata</taxon>
        <taxon>Ciliophora</taxon>
        <taxon>Intramacronucleata</taxon>
        <taxon>Oligohymenophorea</taxon>
        <taxon>Peniculida</taxon>
        <taxon>Parameciidae</taxon>
        <taxon>Paramecium</taxon>
    </lineage>
</organism>
<dbReference type="EMBL" id="CT868629">
    <property type="protein sequence ID" value="CAK87652.1"/>
    <property type="molecule type" value="Genomic_DNA"/>
</dbReference>
<gene>
    <name evidence="1" type="ORF">GSPATT00021284001</name>
</gene>
<dbReference type="KEGG" id="ptm:GSPATT00021284001"/>
<protein>
    <submittedName>
        <fullName evidence="1">Uncharacterized protein</fullName>
    </submittedName>
</protein>
<name>A0DX85_PARTE</name>